<dbReference type="PANTHER" id="PTHR11822">
    <property type="entry name" value="NADP-SPECIFIC ISOCITRATE DEHYDROGENASE"/>
    <property type="match status" value="1"/>
</dbReference>
<comment type="caution">
    <text evidence="11">The sequence shown here is derived from an EMBL/GenBank/DDBJ whole genome shotgun (WGS) entry which is preliminary data.</text>
</comment>
<evidence type="ECO:0000256" key="4">
    <source>
        <dbReference type="ARBA" id="ARBA00022723"/>
    </source>
</evidence>
<dbReference type="PANTHER" id="PTHR11822:SF21">
    <property type="entry name" value="ISOCITRATE DEHYDROGENASE [NADP], MITOCHONDRIAL"/>
    <property type="match status" value="1"/>
</dbReference>
<sequence length="405" mass="45478">MTKIKVKNPVVEIDGDEMTRIIWQWIRERLILPYLDIDLRYYDLGIENRDATEDQVTIDAAKAIKEHGVGVKCATITPDEQRVEEFGLKKMWKSPNGTIRNILGGVVFREPIVIANVPRIIPGWTDPIVIGRHAFGDQYKATDFRVPGPGKLTIKFEGEDGQVIEHEVFEFESAGVAMGMYNVDESIRDFARASMNYGLQRGWPVYLSTKNTILKAYDGRFKDIFQEVFDSEFKDKFAEAGIEYQHRLIDDMVASALKWSGKFVWACKNYDGDVQSDQVAQGFGSLGLMTSVLLTPDGQTVEAEAAHGTVTRHYRMHQQGKATSTNPIASIFAWTGGLKFRGRIDGTPEVIKFAETLERVCVETVESGKMTKDLAILVGPDQAWMTTEQFFEAVVQNLEIAMATA</sequence>
<comment type="similarity">
    <text evidence="2 9">Belongs to the isocitrate and isopropylmalate dehydrogenases family.</text>
</comment>
<evidence type="ECO:0000259" key="10">
    <source>
        <dbReference type="SMART" id="SM01329"/>
    </source>
</evidence>
<keyword evidence="12" id="KW-1185">Reference proteome</keyword>
<dbReference type="Pfam" id="PF00180">
    <property type="entry name" value="Iso_dh"/>
    <property type="match status" value="1"/>
</dbReference>
<keyword evidence="8 9" id="KW-0464">Manganese</keyword>
<gene>
    <name evidence="11" type="primary">icdA</name>
    <name evidence="11" type="ORF">GCM10007925_16970</name>
</gene>
<organism evidence="11 12">
    <name type="scientific">Sphingomonas astaxanthinifaciens DSM 22298</name>
    <dbReference type="NCBI Taxonomy" id="1123267"/>
    <lineage>
        <taxon>Bacteria</taxon>
        <taxon>Pseudomonadati</taxon>
        <taxon>Pseudomonadota</taxon>
        <taxon>Alphaproteobacteria</taxon>
        <taxon>Sphingomonadales</taxon>
        <taxon>Sphingomonadaceae</taxon>
        <taxon>Sphingomonas</taxon>
    </lineage>
</organism>
<keyword evidence="3 9" id="KW-0816">Tricarboxylic acid cycle</keyword>
<accession>A0ABQ5Z5C4</accession>
<evidence type="ECO:0000256" key="9">
    <source>
        <dbReference type="PIRNR" id="PIRNR000108"/>
    </source>
</evidence>
<feature type="domain" description="Isopropylmalate dehydrogenase-like" evidence="10">
    <location>
        <begin position="9"/>
        <end position="394"/>
    </location>
</feature>
<comment type="catalytic activity">
    <reaction evidence="9">
        <text>D-threo-isocitrate + NADP(+) = 2-oxoglutarate + CO2 + NADPH</text>
        <dbReference type="Rhea" id="RHEA:19629"/>
        <dbReference type="ChEBI" id="CHEBI:15562"/>
        <dbReference type="ChEBI" id="CHEBI:16526"/>
        <dbReference type="ChEBI" id="CHEBI:16810"/>
        <dbReference type="ChEBI" id="CHEBI:57783"/>
        <dbReference type="ChEBI" id="CHEBI:58349"/>
        <dbReference type="EC" id="1.1.1.42"/>
    </reaction>
</comment>
<name>A0ABQ5Z5C4_9SPHN</name>
<evidence type="ECO:0000256" key="1">
    <source>
        <dbReference type="ARBA" id="ARBA00001936"/>
    </source>
</evidence>
<reference evidence="12" key="1">
    <citation type="journal article" date="2019" name="Int. J. Syst. Evol. Microbiol.">
        <title>The Global Catalogue of Microorganisms (GCM) 10K type strain sequencing project: providing services to taxonomists for standard genome sequencing and annotation.</title>
        <authorList>
            <consortium name="The Broad Institute Genomics Platform"/>
            <consortium name="The Broad Institute Genome Sequencing Center for Infectious Disease"/>
            <person name="Wu L."/>
            <person name="Ma J."/>
        </authorList>
    </citation>
    <scope>NUCLEOTIDE SEQUENCE [LARGE SCALE GENOMIC DNA]</scope>
    <source>
        <strain evidence="12">NBRC 102146</strain>
    </source>
</reference>
<dbReference type="NCBIfam" id="NF006156">
    <property type="entry name" value="PRK08299.1"/>
    <property type="match status" value="1"/>
</dbReference>
<dbReference type="InterPro" id="IPR019818">
    <property type="entry name" value="IsoCit/isopropylmalate_DH_CS"/>
</dbReference>
<keyword evidence="6 9" id="KW-0521">NADP</keyword>
<dbReference type="SMART" id="SM01329">
    <property type="entry name" value="Iso_dh"/>
    <property type="match status" value="1"/>
</dbReference>
<dbReference type="RefSeq" id="WP_029940746.1">
    <property type="nucleotide sequence ID" value="NZ_BSOO01000016.1"/>
</dbReference>
<comment type="cofactor">
    <cofactor evidence="1">
        <name>Mn(2+)</name>
        <dbReference type="ChEBI" id="CHEBI:29035"/>
    </cofactor>
</comment>
<dbReference type="Proteomes" id="UP001156703">
    <property type="component" value="Unassembled WGS sequence"/>
</dbReference>
<evidence type="ECO:0000256" key="8">
    <source>
        <dbReference type="ARBA" id="ARBA00023211"/>
    </source>
</evidence>
<dbReference type="NCBIfam" id="TIGR00127">
    <property type="entry name" value="nadp_idh_euk"/>
    <property type="match status" value="1"/>
</dbReference>
<evidence type="ECO:0000313" key="11">
    <source>
        <dbReference type="EMBL" id="GLR47984.1"/>
    </source>
</evidence>
<dbReference type="EC" id="1.1.1.42" evidence="9"/>
<dbReference type="PROSITE" id="PS00470">
    <property type="entry name" value="IDH_IMDH"/>
    <property type="match status" value="1"/>
</dbReference>
<keyword evidence="5 9" id="KW-0460">Magnesium</keyword>
<evidence type="ECO:0000256" key="3">
    <source>
        <dbReference type="ARBA" id="ARBA00022532"/>
    </source>
</evidence>
<dbReference type="InterPro" id="IPR004790">
    <property type="entry name" value="Isocitrate_DH_NADP"/>
</dbReference>
<dbReference type="InterPro" id="IPR024084">
    <property type="entry name" value="IsoPropMal-DH-like_dom"/>
</dbReference>
<dbReference type="SUPFAM" id="SSF53659">
    <property type="entry name" value="Isocitrate/Isopropylmalate dehydrogenase-like"/>
    <property type="match status" value="1"/>
</dbReference>
<protein>
    <recommendedName>
        <fullName evidence="9">Isocitrate dehydrogenase [NADP]</fullName>
        <ecNumber evidence="9">1.1.1.42</ecNumber>
    </recommendedName>
</protein>
<evidence type="ECO:0000256" key="7">
    <source>
        <dbReference type="ARBA" id="ARBA00023002"/>
    </source>
</evidence>
<dbReference type="PIRSF" id="PIRSF000108">
    <property type="entry name" value="IDH_NADP"/>
    <property type="match status" value="1"/>
</dbReference>
<keyword evidence="7 9" id="KW-0560">Oxidoreductase</keyword>
<keyword evidence="4 9" id="KW-0479">Metal-binding</keyword>
<evidence type="ECO:0000256" key="5">
    <source>
        <dbReference type="ARBA" id="ARBA00022842"/>
    </source>
</evidence>
<dbReference type="EMBL" id="BSOO01000016">
    <property type="protein sequence ID" value="GLR47984.1"/>
    <property type="molecule type" value="Genomic_DNA"/>
</dbReference>
<dbReference type="Gene3D" id="3.40.718.10">
    <property type="entry name" value="Isopropylmalate Dehydrogenase"/>
    <property type="match status" value="1"/>
</dbReference>
<evidence type="ECO:0000313" key="12">
    <source>
        <dbReference type="Proteomes" id="UP001156703"/>
    </source>
</evidence>
<evidence type="ECO:0000256" key="6">
    <source>
        <dbReference type="ARBA" id="ARBA00022857"/>
    </source>
</evidence>
<comment type="cofactor">
    <cofactor evidence="9">
        <name>Mg(2+)</name>
        <dbReference type="ChEBI" id="CHEBI:18420"/>
    </cofactor>
    <cofactor evidence="9">
        <name>Mn(2+)</name>
        <dbReference type="ChEBI" id="CHEBI:29035"/>
    </cofactor>
    <text evidence="9">Binds 1 Mg(2+) or Mn(2+) ion per subunit.</text>
</comment>
<evidence type="ECO:0000256" key="2">
    <source>
        <dbReference type="ARBA" id="ARBA00007769"/>
    </source>
</evidence>
<proteinExistence type="inferred from homology"/>